<dbReference type="GO" id="GO:0034511">
    <property type="term" value="F:U3 snoRNA binding"/>
    <property type="evidence" value="ECO:0007669"/>
    <property type="project" value="TreeGrafter"/>
</dbReference>
<dbReference type="Proteomes" id="UP000281553">
    <property type="component" value="Unassembled WGS sequence"/>
</dbReference>
<dbReference type="EMBL" id="UYRU01099904">
    <property type="protein sequence ID" value="VDN40915.1"/>
    <property type="molecule type" value="Genomic_DNA"/>
</dbReference>
<feature type="domain" description="Ribosome biogenesis protein BMS1/TSR1 C-terminal" evidence="1">
    <location>
        <begin position="1"/>
        <end position="53"/>
    </location>
</feature>
<dbReference type="InterPro" id="IPR007034">
    <property type="entry name" value="BMS1_TSR1_C"/>
</dbReference>
<evidence type="ECO:0000313" key="2">
    <source>
        <dbReference type="EMBL" id="VDN40915.1"/>
    </source>
</evidence>
<proteinExistence type="predicted"/>
<dbReference type="PANTHER" id="PTHR12858:SF2">
    <property type="entry name" value="RIBOSOME BIOGENESIS PROTEIN BMS1 HOMOLOG"/>
    <property type="match status" value="1"/>
</dbReference>
<dbReference type="GO" id="GO:0005525">
    <property type="term" value="F:GTP binding"/>
    <property type="evidence" value="ECO:0007669"/>
    <property type="project" value="TreeGrafter"/>
</dbReference>
<dbReference type="Pfam" id="PF04950">
    <property type="entry name" value="RIBIOP_C"/>
    <property type="match status" value="1"/>
</dbReference>
<dbReference type="GO" id="GO:0003924">
    <property type="term" value="F:GTPase activity"/>
    <property type="evidence" value="ECO:0007669"/>
    <property type="project" value="TreeGrafter"/>
</dbReference>
<dbReference type="InterPro" id="IPR039761">
    <property type="entry name" value="Bms1/Tsr1"/>
</dbReference>
<reference evidence="2 3" key="1">
    <citation type="submission" date="2018-11" db="EMBL/GenBank/DDBJ databases">
        <authorList>
            <consortium name="Pathogen Informatics"/>
        </authorList>
    </citation>
    <scope>NUCLEOTIDE SEQUENCE [LARGE SCALE GENOMIC DNA]</scope>
</reference>
<dbReference type="GO" id="GO:0030686">
    <property type="term" value="C:90S preribosome"/>
    <property type="evidence" value="ECO:0007669"/>
    <property type="project" value="TreeGrafter"/>
</dbReference>
<dbReference type="PANTHER" id="PTHR12858">
    <property type="entry name" value="RIBOSOME BIOGENESIS PROTEIN"/>
    <property type="match status" value="1"/>
</dbReference>
<dbReference type="AlphaFoldDB" id="A0A3P7NE92"/>
<keyword evidence="3" id="KW-1185">Reference proteome</keyword>
<name>A0A3P7NE92_DIBLA</name>
<evidence type="ECO:0000259" key="1">
    <source>
        <dbReference type="Pfam" id="PF04950"/>
    </source>
</evidence>
<sequence>MVIGSVAKGEEAMSFIHARFQSHRWLKRVLKSNDPITVSIGWRRYQTVAVFSKVFTCLNEA</sequence>
<accession>A0A3P7NE92</accession>
<protein>
    <recommendedName>
        <fullName evidence="1">Ribosome biogenesis protein BMS1/TSR1 C-terminal domain-containing protein</fullName>
    </recommendedName>
</protein>
<dbReference type="GO" id="GO:0000479">
    <property type="term" value="P:endonucleolytic cleavage of tricistronic rRNA transcript (SSU-rRNA, 5.8S rRNA, LSU-rRNA)"/>
    <property type="evidence" value="ECO:0007669"/>
    <property type="project" value="TreeGrafter"/>
</dbReference>
<organism evidence="2 3">
    <name type="scientific">Dibothriocephalus latus</name>
    <name type="common">Fish tapeworm</name>
    <name type="synonym">Diphyllobothrium latum</name>
    <dbReference type="NCBI Taxonomy" id="60516"/>
    <lineage>
        <taxon>Eukaryota</taxon>
        <taxon>Metazoa</taxon>
        <taxon>Spiralia</taxon>
        <taxon>Lophotrochozoa</taxon>
        <taxon>Platyhelminthes</taxon>
        <taxon>Cestoda</taxon>
        <taxon>Eucestoda</taxon>
        <taxon>Diphyllobothriidea</taxon>
        <taxon>Diphyllobothriidae</taxon>
        <taxon>Dibothriocephalus</taxon>
    </lineage>
</organism>
<dbReference type="GO" id="GO:0000462">
    <property type="term" value="P:maturation of SSU-rRNA from tricistronic rRNA transcript (SSU-rRNA, 5.8S rRNA, LSU-rRNA)"/>
    <property type="evidence" value="ECO:0007669"/>
    <property type="project" value="TreeGrafter"/>
</dbReference>
<dbReference type="OrthoDB" id="10260897at2759"/>
<gene>
    <name evidence="2" type="ORF">DILT_LOCUS18379</name>
</gene>
<evidence type="ECO:0000313" key="3">
    <source>
        <dbReference type="Proteomes" id="UP000281553"/>
    </source>
</evidence>